<sequence>MSPTFPEEILDHIFGLVARDGCRGGIKGLISLCLASKALLSISQSHLYRDITIYPHTVRPFLDHVAEYEAMYTSTRLLVRTLLDNPLLATHIQKLVLCFTGEPNVDDQCTASIATTFGSMNRVRTLKLICNWEYGYSRIKFSSIESAFGRNALAALVSSSSLERMSLKKIENCSVYMVPSTPVLRHLEVLGTTFSTESAHDVAISTDGPAHLNSLKIDIQSANERNNSFEDRPYRAEANFSRLNLDVSDIETLDIGLPSTLTEAGMHGWKPFILGKLKRLQHLHWRTENMSFPSHRRYDFCPLRHLNRASLLTLTHLTVSIDHTLLLHNLAIKNPYACVWDDVLTQLPQLETFFIFMLIEGDLDFDVSGSLGEEWGTLPNAIYSDPRTCPSLKEFRVDLVVQVDDKEVKEEVAGAKAFLEGFTKTTYPRYIHPGRYAEIVERRISFSFKIQFEVGKRSEPYFYDEHNR</sequence>
<accession>A0A4Y7T227</accession>
<dbReference type="Proteomes" id="UP000298030">
    <property type="component" value="Unassembled WGS sequence"/>
</dbReference>
<organism evidence="1 2">
    <name type="scientific">Coprinellus micaceus</name>
    <name type="common">Glistening ink-cap mushroom</name>
    <name type="synonym">Coprinus micaceus</name>
    <dbReference type="NCBI Taxonomy" id="71717"/>
    <lineage>
        <taxon>Eukaryota</taxon>
        <taxon>Fungi</taxon>
        <taxon>Dikarya</taxon>
        <taxon>Basidiomycota</taxon>
        <taxon>Agaricomycotina</taxon>
        <taxon>Agaricomycetes</taxon>
        <taxon>Agaricomycetidae</taxon>
        <taxon>Agaricales</taxon>
        <taxon>Agaricineae</taxon>
        <taxon>Psathyrellaceae</taxon>
        <taxon>Coprinellus</taxon>
    </lineage>
</organism>
<evidence type="ECO:0008006" key="3">
    <source>
        <dbReference type="Google" id="ProtNLM"/>
    </source>
</evidence>
<gene>
    <name evidence="1" type="ORF">FA13DRAFT_1794178</name>
</gene>
<keyword evidence="2" id="KW-1185">Reference proteome</keyword>
<evidence type="ECO:0000313" key="2">
    <source>
        <dbReference type="Proteomes" id="UP000298030"/>
    </source>
</evidence>
<dbReference type="SUPFAM" id="SSF52047">
    <property type="entry name" value="RNI-like"/>
    <property type="match status" value="1"/>
</dbReference>
<dbReference type="OrthoDB" id="3102626at2759"/>
<name>A0A4Y7T227_COPMI</name>
<evidence type="ECO:0000313" key="1">
    <source>
        <dbReference type="EMBL" id="TEB28185.1"/>
    </source>
</evidence>
<protein>
    <recommendedName>
        <fullName evidence="3">F-box domain-containing protein</fullName>
    </recommendedName>
</protein>
<dbReference type="AlphaFoldDB" id="A0A4Y7T227"/>
<comment type="caution">
    <text evidence="1">The sequence shown here is derived from an EMBL/GenBank/DDBJ whole genome shotgun (WGS) entry which is preliminary data.</text>
</comment>
<dbReference type="EMBL" id="QPFP01000034">
    <property type="protein sequence ID" value="TEB28185.1"/>
    <property type="molecule type" value="Genomic_DNA"/>
</dbReference>
<proteinExistence type="predicted"/>
<reference evidence="1 2" key="1">
    <citation type="journal article" date="2019" name="Nat. Ecol. Evol.">
        <title>Megaphylogeny resolves global patterns of mushroom evolution.</title>
        <authorList>
            <person name="Varga T."/>
            <person name="Krizsan K."/>
            <person name="Foldi C."/>
            <person name="Dima B."/>
            <person name="Sanchez-Garcia M."/>
            <person name="Sanchez-Ramirez S."/>
            <person name="Szollosi G.J."/>
            <person name="Szarkandi J.G."/>
            <person name="Papp V."/>
            <person name="Albert L."/>
            <person name="Andreopoulos W."/>
            <person name="Angelini C."/>
            <person name="Antonin V."/>
            <person name="Barry K.W."/>
            <person name="Bougher N.L."/>
            <person name="Buchanan P."/>
            <person name="Buyck B."/>
            <person name="Bense V."/>
            <person name="Catcheside P."/>
            <person name="Chovatia M."/>
            <person name="Cooper J."/>
            <person name="Damon W."/>
            <person name="Desjardin D."/>
            <person name="Finy P."/>
            <person name="Geml J."/>
            <person name="Haridas S."/>
            <person name="Hughes K."/>
            <person name="Justo A."/>
            <person name="Karasinski D."/>
            <person name="Kautmanova I."/>
            <person name="Kiss B."/>
            <person name="Kocsube S."/>
            <person name="Kotiranta H."/>
            <person name="LaButti K.M."/>
            <person name="Lechner B.E."/>
            <person name="Liimatainen K."/>
            <person name="Lipzen A."/>
            <person name="Lukacs Z."/>
            <person name="Mihaltcheva S."/>
            <person name="Morgado L.N."/>
            <person name="Niskanen T."/>
            <person name="Noordeloos M.E."/>
            <person name="Ohm R.A."/>
            <person name="Ortiz-Santana B."/>
            <person name="Ovrebo C."/>
            <person name="Racz N."/>
            <person name="Riley R."/>
            <person name="Savchenko A."/>
            <person name="Shiryaev A."/>
            <person name="Soop K."/>
            <person name="Spirin V."/>
            <person name="Szebenyi C."/>
            <person name="Tomsovsky M."/>
            <person name="Tulloss R.E."/>
            <person name="Uehling J."/>
            <person name="Grigoriev I.V."/>
            <person name="Vagvolgyi C."/>
            <person name="Papp T."/>
            <person name="Martin F.M."/>
            <person name="Miettinen O."/>
            <person name="Hibbett D.S."/>
            <person name="Nagy L.G."/>
        </authorList>
    </citation>
    <scope>NUCLEOTIDE SEQUENCE [LARGE SCALE GENOMIC DNA]</scope>
    <source>
        <strain evidence="1 2">FP101781</strain>
    </source>
</reference>